<evidence type="ECO:0000313" key="1">
    <source>
        <dbReference type="EMBL" id="KAK7276557.1"/>
    </source>
</evidence>
<organism evidence="1 2">
    <name type="scientific">Crotalaria pallida</name>
    <name type="common">Smooth rattlebox</name>
    <name type="synonym">Crotalaria striata</name>
    <dbReference type="NCBI Taxonomy" id="3830"/>
    <lineage>
        <taxon>Eukaryota</taxon>
        <taxon>Viridiplantae</taxon>
        <taxon>Streptophyta</taxon>
        <taxon>Embryophyta</taxon>
        <taxon>Tracheophyta</taxon>
        <taxon>Spermatophyta</taxon>
        <taxon>Magnoliopsida</taxon>
        <taxon>eudicotyledons</taxon>
        <taxon>Gunneridae</taxon>
        <taxon>Pentapetalae</taxon>
        <taxon>rosids</taxon>
        <taxon>fabids</taxon>
        <taxon>Fabales</taxon>
        <taxon>Fabaceae</taxon>
        <taxon>Papilionoideae</taxon>
        <taxon>50 kb inversion clade</taxon>
        <taxon>genistoids sensu lato</taxon>
        <taxon>core genistoids</taxon>
        <taxon>Crotalarieae</taxon>
        <taxon>Crotalaria</taxon>
    </lineage>
</organism>
<dbReference type="Proteomes" id="UP001372338">
    <property type="component" value="Unassembled WGS sequence"/>
</dbReference>
<comment type="caution">
    <text evidence="1">The sequence shown here is derived from an EMBL/GenBank/DDBJ whole genome shotgun (WGS) entry which is preliminary data.</text>
</comment>
<reference evidence="1 2" key="1">
    <citation type="submission" date="2024-01" db="EMBL/GenBank/DDBJ databases">
        <title>The genomes of 5 underutilized Papilionoideae crops provide insights into root nodulation and disease resistanc.</title>
        <authorList>
            <person name="Yuan L."/>
        </authorList>
    </citation>
    <scope>NUCLEOTIDE SEQUENCE [LARGE SCALE GENOMIC DNA]</scope>
    <source>
        <strain evidence="1">ZHUSHIDOU_FW_LH</strain>
        <tissue evidence="1">Leaf</tissue>
    </source>
</reference>
<proteinExistence type="predicted"/>
<sequence length="72" mass="7945">MPLVQQGIFATGIRTSLHGSVGTDKLTVPTVNMSLLPTHTHSYVPIITHSLRSQCNYHGVLVYINMNECIHT</sequence>
<evidence type="ECO:0000313" key="2">
    <source>
        <dbReference type="Proteomes" id="UP001372338"/>
    </source>
</evidence>
<dbReference type="AlphaFoldDB" id="A0AAN9FHK0"/>
<name>A0AAN9FHK0_CROPI</name>
<accession>A0AAN9FHK0</accession>
<protein>
    <submittedName>
        <fullName evidence="1">Uncharacterized protein</fullName>
    </submittedName>
</protein>
<gene>
    <name evidence="1" type="ORF">RIF29_17700</name>
</gene>
<dbReference type="EMBL" id="JAYWIO010000003">
    <property type="protein sequence ID" value="KAK7276557.1"/>
    <property type="molecule type" value="Genomic_DNA"/>
</dbReference>
<keyword evidence="2" id="KW-1185">Reference proteome</keyword>